<accession>A0A6S7I5R5</accession>
<evidence type="ECO:0000313" key="1">
    <source>
        <dbReference type="EMBL" id="CAB4012289.1"/>
    </source>
</evidence>
<proteinExistence type="predicted"/>
<reference evidence="1" key="1">
    <citation type="submission" date="2020-04" db="EMBL/GenBank/DDBJ databases">
        <authorList>
            <person name="Alioto T."/>
            <person name="Alioto T."/>
            <person name="Gomez Garrido J."/>
        </authorList>
    </citation>
    <scope>NUCLEOTIDE SEQUENCE</scope>
    <source>
        <strain evidence="1">A484AB</strain>
    </source>
</reference>
<dbReference type="EMBL" id="CACRXK020007454">
    <property type="protein sequence ID" value="CAB4012289.1"/>
    <property type="molecule type" value="Genomic_DNA"/>
</dbReference>
<feature type="non-terminal residue" evidence="1">
    <location>
        <position position="111"/>
    </location>
</feature>
<dbReference type="OrthoDB" id="5983368at2759"/>
<name>A0A6S7I5R5_PARCT</name>
<dbReference type="Proteomes" id="UP001152795">
    <property type="component" value="Unassembled WGS sequence"/>
</dbReference>
<gene>
    <name evidence="1" type="ORF">PACLA_8A011832</name>
</gene>
<evidence type="ECO:0000313" key="2">
    <source>
        <dbReference type="Proteomes" id="UP001152795"/>
    </source>
</evidence>
<keyword evidence="2" id="KW-1185">Reference proteome</keyword>
<comment type="caution">
    <text evidence="1">The sequence shown here is derived from an EMBL/GenBank/DDBJ whole genome shotgun (WGS) entry which is preliminary data.</text>
</comment>
<organism evidence="1 2">
    <name type="scientific">Paramuricea clavata</name>
    <name type="common">Red gorgonian</name>
    <name type="synonym">Violescent sea-whip</name>
    <dbReference type="NCBI Taxonomy" id="317549"/>
    <lineage>
        <taxon>Eukaryota</taxon>
        <taxon>Metazoa</taxon>
        <taxon>Cnidaria</taxon>
        <taxon>Anthozoa</taxon>
        <taxon>Octocorallia</taxon>
        <taxon>Malacalcyonacea</taxon>
        <taxon>Plexauridae</taxon>
        <taxon>Paramuricea</taxon>
    </lineage>
</organism>
<protein>
    <submittedName>
        <fullName evidence="1">Uncharacterized protein</fullName>
    </submittedName>
</protein>
<sequence length="111" mass="12951">MSLTENSLERILDKKLKPLGEKIEGLVKSVEFISSQYDELLIKHQNMEAINCELQKENELLRNEVLDLQNQSEQMWDKVDDLEQYGRRDCLEICGIPVQKDENTDDLIISI</sequence>
<dbReference type="AlphaFoldDB" id="A0A6S7I5R5"/>